<organism evidence="6 7">
    <name type="scientific">Pseudopedobacter beijingensis</name>
    <dbReference type="NCBI Taxonomy" id="1207056"/>
    <lineage>
        <taxon>Bacteria</taxon>
        <taxon>Pseudomonadati</taxon>
        <taxon>Bacteroidota</taxon>
        <taxon>Sphingobacteriia</taxon>
        <taxon>Sphingobacteriales</taxon>
        <taxon>Sphingobacteriaceae</taxon>
        <taxon>Pseudopedobacter</taxon>
    </lineage>
</organism>
<dbReference type="InterPro" id="IPR051326">
    <property type="entry name" value="Kynurenine-oxoglutarate_AT"/>
</dbReference>
<evidence type="ECO:0000256" key="3">
    <source>
        <dbReference type="ARBA" id="ARBA00022679"/>
    </source>
</evidence>
<keyword evidence="7" id="KW-1185">Reference proteome</keyword>
<dbReference type="SUPFAM" id="SSF53383">
    <property type="entry name" value="PLP-dependent transferases"/>
    <property type="match status" value="1"/>
</dbReference>
<dbReference type="GO" id="GO:0008483">
    <property type="term" value="F:transaminase activity"/>
    <property type="evidence" value="ECO:0007669"/>
    <property type="project" value="UniProtKB-KW"/>
</dbReference>
<dbReference type="InterPro" id="IPR015422">
    <property type="entry name" value="PyrdxlP-dep_Trfase_small"/>
</dbReference>
<evidence type="ECO:0000256" key="2">
    <source>
        <dbReference type="ARBA" id="ARBA00022576"/>
    </source>
</evidence>
<accession>A0ABW4IGI6</accession>
<dbReference type="InterPro" id="IPR004839">
    <property type="entry name" value="Aminotransferase_I/II_large"/>
</dbReference>
<reference evidence="7" key="1">
    <citation type="journal article" date="2019" name="Int. J. Syst. Evol. Microbiol.">
        <title>The Global Catalogue of Microorganisms (GCM) 10K type strain sequencing project: providing services to taxonomists for standard genome sequencing and annotation.</title>
        <authorList>
            <consortium name="The Broad Institute Genomics Platform"/>
            <consortium name="The Broad Institute Genome Sequencing Center for Infectious Disease"/>
            <person name="Wu L."/>
            <person name="Ma J."/>
        </authorList>
    </citation>
    <scope>NUCLEOTIDE SEQUENCE [LARGE SCALE GENOMIC DNA]</scope>
    <source>
        <strain evidence="7">CCUG 53762</strain>
    </source>
</reference>
<evidence type="ECO:0000313" key="6">
    <source>
        <dbReference type="EMBL" id="MFD1631343.1"/>
    </source>
</evidence>
<dbReference type="CDD" id="cd00609">
    <property type="entry name" value="AAT_like"/>
    <property type="match status" value="1"/>
</dbReference>
<keyword evidence="2 6" id="KW-0032">Aminotransferase</keyword>
<dbReference type="InterPro" id="IPR015424">
    <property type="entry name" value="PyrdxlP-dep_Trfase"/>
</dbReference>
<gene>
    <name evidence="6" type="ORF">ACFSAH_15815</name>
</gene>
<evidence type="ECO:0000259" key="5">
    <source>
        <dbReference type="Pfam" id="PF00155"/>
    </source>
</evidence>
<dbReference type="EMBL" id="JBHUDG010000046">
    <property type="protein sequence ID" value="MFD1631343.1"/>
    <property type="molecule type" value="Genomic_DNA"/>
</dbReference>
<evidence type="ECO:0000256" key="4">
    <source>
        <dbReference type="ARBA" id="ARBA00022898"/>
    </source>
</evidence>
<sequence length="381" mass="43893">MINISSKLPKTPTTIFSLMSGLAKEHQAINLSQGFPDFDCDPELVKLISKEMKNGNNQYAPMAGIPDLRKCISDKIQRFHQSYYDPEHEITITAGGTQAIFTAIAAIIKQNDEVIIFEPAYDSYAPTVKAFGGLVKSYEMAPPYFEIDWSVVKKLISVNTRMIIINSPHNPTGRILKENDVKELINITKNTDIIILSDEVYEHIIFDNNEHLSLCRYPELKERTFITASFGKLFHATGWKIGYSCAPKLLMEEFRKIHQFQIFSVNTPMQMAFAAYLKNNDIFEELSVFFQQKRDLFRDMMKQTKFTLLPCEGSYFQNVTYEKIGNLKDIEFATKMVKENKVACIPNSSFYTRKTDYRSLRFCFAKKQETLEKAVENLMEL</sequence>
<name>A0ABW4IGI6_9SPHI</name>
<dbReference type="RefSeq" id="WP_379663712.1">
    <property type="nucleotide sequence ID" value="NZ_JBHUDG010000046.1"/>
</dbReference>
<comment type="caution">
    <text evidence="6">The sequence shown here is derived from an EMBL/GenBank/DDBJ whole genome shotgun (WGS) entry which is preliminary data.</text>
</comment>
<keyword evidence="3" id="KW-0808">Transferase</keyword>
<protein>
    <submittedName>
        <fullName evidence="6">Methionine aminotransferase</fullName>
    </submittedName>
</protein>
<dbReference type="Gene3D" id="3.90.1150.10">
    <property type="entry name" value="Aspartate Aminotransferase, domain 1"/>
    <property type="match status" value="1"/>
</dbReference>
<dbReference type="NCBIfam" id="NF006569">
    <property type="entry name" value="PRK09082.1"/>
    <property type="match status" value="1"/>
</dbReference>
<evidence type="ECO:0000313" key="7">
    <source>
        <dbReference type="Proteomes" id="UP001597118"/>
    </source>
</evidence>
<dbReference type="Gene3D" id="3.40.640.10">
    <property type="entry name" value="Type I PLP-dependent aspartate aminotransferase-like (Major domain)"/>
    <property type="match status" value="1"/>
</dbReference>
<dbReference type="Pfam" id="PF00155">
    <property type="entry name" value="Aminotran_1_2"/>
    <property type="match status" value="1"/>
</dbReference>
<dbReference type="Proteomes" id="UP001597118">
    <property type="component" value="Unassembled WGS sequence"/>
</dbReference>
<feature type="domain" description="Aminotransferase class I/classII large" evidence="5">
    <location>
        <begin position="28"/>
        <end position="378"/>
    </location>
</feature>
<dbReference type="PANTHER" id="PTHR43807:SF20">
    <property type="entry name" value="FI04487P"/>
    <property type="match status" value="1"/>
</dbReference>
<evidence type="ECO:0000256" key="1">
    <source>
        <dbReference type="ARBA" id="ARBA00001933"/>
    </source>
</evidence>
<keyword evidence="4" id="KW-0663">Pyridoxal phosphate</keyword>
<dbReference type="PANTHER" id="PTHR43807">
    <property type="entry name" value="FI04487P"/>
    <property type="match status" value="1"/>
</dbReference>
<dbReference type="InterPro" id="IPR015421">
    <property type="entry name" value="PyrdxlP-dep_Trfase_major"/>
</dbReference>
<comment type="cofactor">
    <cofactor evidence="1">
        <name>pyridoxal 5'-phosphate</name>
        <dbReference type="ChEBI" id="CHEBI:597326"/>
    </cofactor>
</comment>
<proteinExistence type="predicted"/>